<dbReference type="Gene3D" id="2.40.33.40">
    <property type="entry name" value="Phosphotransferase system, glucitol/sorbitol-specific IIA component"/>
    <property type="match status" value="1"/>
</dbReference>
<accession>A0A4P8IFL6</accession>
<dbReference type="GO" id="GO:0008982">
    <property type="term" value="F:protein-N(PI)-phosphohistidine-sugar phosphotransferase activity"/>
    <property type="evidence" value="ECO:0007669"/>
    <property type="project" value="InterPro"/>
</dbReference>
<keyword evidence="3" id="KW-1185">Reference proteome</keyword>
<dbReference type="PROSITE" id="PS51097">
    <property type="entry name" value="PTS_EIIA_TYPE_5"/>
    <property type="match status" value="1"/>
</dbReference>
<comment type="caution">
    <text evidence="1">Lacks conserved residue(s) required for the propagation of feature annotation.</text>
</comment>
<dbReference type="RefSeq" id="WP_137329029.1">
    <property type="nucleotide sequence ID" value="NZ_CP040058.1"/>
</dbReference>
<protein>
    <submittedName>
        <fullName evidence="2">PTS system, glucitol/sorbitol-specific IIA component</fullName>
    </submittedName>
</protein>
<dbReference type="EMBL" id="CP040058">
    <property type="protein sequence ID" value="QCP35701.1"/>
    <property type="molecule type" value="Genomic_DNA"/>
</dbReference>
<dbReference type="KEGG" id="arf:AR1Y2_2247"/>
<proteinExistence type="predicted"/>
<dbReference type="OrthoDB" id="5113885at2"/>
<organism evidence="2 3">
    <name type="scientific">Anaerostipes rhamnosivorans</name>
    <dbReference type="NCBI Taxonomy" id="1229621"/>
    <lineage>
        <taxon>Bacteria</taxon>
        <taxon>Bacillati</taxon>
        <taxon>Bacillota</taxon>
        <taxon>Clostridia</taxon>
        <taxon>Lachnospirales</taxon>
        <taxon>Lachnospiraceae</taxon>
        <taxon>Anaerostipes</taxon>
    </lineage>
</organism>
<dbReference type="GO" id="GO:0009401">
    <property type="term" value="P:phosphoenolpyruvate-dependent sugar phosphotransferase system"/>
    <property type="evidence" value="ECO:0007669"/>
    <property type="project" value="InterPro"/>
</dbReference>
<dbReference type="GO" id="GO:0016301">
    <property type="term" value="F:kinase activity"/>
    <property type="evidence" value="ECO:0007669"/>
    <property type="project" value="TreeGrafter"/>
</dbReference>
<evidence type="ECO:0000313" key="2">
    <source>
        <dbReference type="EMBL" id="QCP35701.1"/>
    </source>
</evidence>
<name>A0A4P8IFL6_9FIRM</name>
<dbReference type="PANTHER" id="PTHR40398:SF1">
    <property type="entry name" value="PTS SYSTEM GLUCITOL_SORBITOL-SPECIFIC EIIA COMPONENT"/>
    <property type="match status" value="1"/>
</dbReference>
<evidence type="ECO:0000256" key="1">
    <source>
        <dbReference type="PROSITE-ProRule" id="PRU00420"/>
    </source>
</evidence>
<gene>
    <name evidence="2" type="ORF">AR1Y2_2247</name>
</gene>
<reference evidence="2 3" key="1">
    <citation type="submission" date="2019-05" db="EMBL/GenBank/DDBJ databases">
        <title>Complete genome sequencing of Anaerostipes rhamnosivorans.</title>
        <authorList>
            <person name="Bui T.P.N."/>
            <person name="de Vos W.M."/>
        </authorList>
    </citation>
    <scope>NUCLEOTIDE SEQUENCE [LARGE SCALE GENOMIC DNA]</scope>
    <source>
        <strain evidence="2 3">1y2</strain>
    </source>
</reference>
<sequence>MIYQTTIKGMGDQVEAFVGEGIFVTFGDNAPDTLTDFCYTVDVNPVQGDIKPGSKLVIDGQEYTITMVGDVARENLNNLGHVTYSFNGSGECLPGSICVEKADVPSLKVGSTISITE</sequence>
<dbReference type="Pfam" id="PF03829">
    <property type="entry name" value="PTSIIA_gutA"/>
    <property type="match status" value="1"/>
</dbReference>
<dbReference type="GO" id="GO:0005737">
    <property type="term" value="C:cytoplasm"/>
    <property type="evidence" value="ECO:0007669"/>
    <property type="project" value="InterPro"/>
</dbReference>
<dbReference type="Proteomes" id="UP000298653">
    <property type="component" value="Chromosome"/>
</dbReference>
<dbReference type="AlphaFoldDB" id="A0A4P8IFL6"/>
<dbReference type="InterPro" id="IPR004716">
    <property type="entry name" value="PTS_IIA_glucitol/sorbitol-sp"/>
</dbReference>
<evidence type="ECO:0000313" key="3">
    <source>
        <dbReference type="Proteomes" id="UP000298653"/>
    </source>
</evidence>
<dbReference type="InterPro" id="IPR036665">
    <property type="entry name" value="PTS_IIA_glucitol/sorbitol_sf"/>
</dbReference>
<dbReference type="PANTHER" id="PTHR40398">
    <property type="entry name" value="PTS SYSTEM GLUCITOL/SORBITOL-SPECIFIC EIIA COMPONENT"/>
    <property type="match status" value="1"/>
</dbReference>
<dbReference type="SUPFAM" id="SSF141530">
    <property type="entry name" value="PTSIIA/GutA-like"/>
    <property type="match status" value="1"/>
</dbReference>